<reference evidence="2" key="1">
    <citation type="submission" date="2017-03" db="EMBL/GenBank/DDBJ databases">
        <title>Phytopthora megakarya and P. palmivora, two closely related causual agents of cacao black pod achieved similar genome size and gene model numbers by different mechanisms.</title>
        <authorList>
            <person name="Ali S."/>
            <person name="Shao J."/>
            <person name="Larry D.J."/>
            <person name="Kronmiller B."/>
            <person name="Shen D."/>
            <person name="Strem M.D."/>
            <person name="Melnick R.L."/>
            <person name="Guiltinan M.J."/>
            <person name="Tyler B.M."/>
            <person name="Meinhardt L.W."/>
            <person name="Bailey B.A."/>
        </authorList>
    </citation>
    <scope>NUCLEOTIDE SEQUENCE [LARGE SCALE GENOMIC DNA]</scope>
    <source>
        <strain evidence="2">zdho120</strain>
    </source>
</reference>
<proteinExistence type="predicted"/>
<name>A0A225VRU3_9STRA</name>
<keyword evidence="2" id="KW-1185">Reference proteome</keyword>
<dbReference type="Proteomes" id="UP000198211">
    <property type="component" value="Unassembled WGS sequence"/>
</dbReference>
<evidence type="ECO:0000313" key="2">
    <source>
        <dbReference type="Proteomes" id="UP000198211"/>
    </source>
</evidence>
<organism evidence="1 2">
    <name type="scientific">Phytophthora megakarya</name>
    <dbReference type="NCBI Taxonomy" id="4795"/>
    <lineage>
        <taxon>Eukaryota</taxon>
        <taxon>Sar</taxon>
        <taxon>Stramenopiles</taxon>
        <taxon>Oomycota</taxon>
        <taxon>Peronosporomycetes</taxon>
        <taxon>Peronosporales</taxon>
        <taxon>Peronosporaceae</taxon>
        <taxon>Phytophthora</taxon>
    </lineage>
</organism>
<protein>
    <submittedName>
        <fullName evidence="1">Uncharacterized protein</fullName>
    </submittedName>
</protein>
<evidence type="ECO:0000313" key="1">
    <source>
        <dbReference type="EMBL" id="OWZ08052.1"/>
    </source>
</evidence>
<dbReference type="AlphaFoldDB" id="A0A225VRU3"/>
<comment type="caution">
    <text evidence="1">The sequence shown here is derived from an EMBL/GenBank/DDBJ whole genome shotgun (WGS) entry which is preliminary data.</text>
</comment>
<accession>A0A225VRU3</accession>
<gene>
    <name evidence="1" type="ORF">PHMEG_00019469</name>
</gene>
<sequence>MLLSSTIETLEVESSPTMVLSRRTLRICLSTLLPMNLLYWKTLLLT</sequence>
<dbReference type="EMBL" id="NBNE01003300">
    <property type="protein sequence ID" value="OWZ08052.1"/>
    <property type="molecule type" value="Genomic_DNA"/>
</dbReference>